<dbReference type="Pfam" id="PF19383">
    <property type="entry name" value="DUF5958"/>
    <property type="match status" value="1"/>
</dbReference>
<reference evidence="2" key="1">
    <citation type="journal article" date="2022" name="Front. Microbiol.">
        <title>Mirubactin C rescues the lethal effect of cell wall biosynthesis mutations in Bacillus subtilis.</title>
        <authorList>
            <person name="Kepplinger B."/>
            <person name="Wen X."/>
            <person name="Tyler A.R."/>
            <person name="Kim B.Y."/>
            <person name="Brown J."/>
            <person name="Banks P."/>
            <person name="Dashti Y."/>
            <person name="Mackenzie E.S."/>
            <person name="Wills C."/>
            <person name="Kawai Y."/>
            <person name="Waldron K.J."/>
            <person name="Allenby N.E.E."/>
            <person name="Wu L.J."/>
            <person name="Hall M.J."/>
            <person name="Errington J."/>
        </authorList>
    </citation>
    <scope>NUCLEOTIDE SEQUENCE</scope>
    <source>
        <strain evidence="2">MDA8-470</strain>
    </source>
</reference>
<dbReference type="Proteomes" id="UP001164963">
    <property type="component" value="Chromosome"/>
</dbReference>
<protein>
    <submittedName>
        <fullName evidence="2">DUF5958 family protein</fullName>
    </submittedName>
</protein>
<organism evidence="2 3">
    <name type="scientific">Streptomyces drozdowiczii</name>
    <dbReference type="NCBI Taxonomy" id="202862"/>
    <lineage>
        <taxon>Bacteria</taxon>
        <taxon>Bacillati</taxon>
        <taxon>Actinomycetota</taxon>
        <taxon>Actinomycetes</taxon>
        <taxon>Kitasatosporales</taxon>
        <taxon>Streptomycetaceae</taxon>
        <taxon>Streptomyces</taxon>
    </lineage>
</organism>
<proteinExistence type="predicted"/>
<sequence length="226" mass="25343">MTERDLILNELAQGLRPMSQGIEWFDTHSPEEQAEILLFLRHHCVQARAVTEDGPESIRRAVPHLSIGNDLPGISQSAGRLPRQRRAAAPARQRPAARPCPLPRGEHELIAAYVSQLNRTRFSSDSHGAFAAAQFDAGKEVVTDVLNDEQTAPVTEQLRALLRAAADVQRSPARSRRRPWPPPARRVRLSMYNRYVSCLDTELPADRRYYTKGVERIVAHGYGSQP</sequence>
<accession>A0ABY6Q1L3</accession>
<evidence type="ECO:0000313" key="2">
    <source>
        <dbReference type="EMBL" id="UZK57966.1"/>
    </source>
</evidence>
<dbReference type="RefSeq" id="WP_265546482.1">
    <property type="nucleotide sequence ID" value="NZ_CP098740.1"/>
</dbReference>
<gene>
    <name evidence="2" type="ORF">NEH16_31220</name>
</gene>
<feature type="region of interest" description="Disordered" evidence="1">
    <location>
        <begin position="69"/>
        <end position="102"/>
    </location>
</feature>
<feature type="compositionally biased region" description="Low complexity" evidence="1">
    <location>
        <begin position="87"/>
        <end position="99"/>
    </location>
</feature>
<dbReference type="SUPFAM" id="SSF69118">
    <property type="entry name" value="AhpD-like"/>
    <property type="match status" value="1"/>
</dbReference>
<dbReference type="InterPro" id="IPR046002">
    <property type="entry name" value="DUF5958"/>
</dbReference>
<dbReference type="InterPro" id="IPR029032">
    <property type="entry name" value="AhpD-like"/>
</dbReference>
<dbReference type="EMBL" id="CP098740">
    <property type="protein sequence ID" value="UZK57966.1"/>
    <property type="molecule type" value="Genomic_DNA"/>
</dbReference>
<dbReference type="Gene3D" id="1.20.1290.10">
    <property type="entry name" value="AhpD-like"/>
    <property type="match status" value="1"/>
</dbReference>
<keyword evidence="3" id="KW-1185">Reference proteome</keyword>
<name>A0ABY6Q1L3_9ACTN</name>
<evidence type="ECO:0000313" key="3">
    <source>
        <dbReference type="Proteomes" id="UP001164963"/>
    </source>
</evidence>
<evidence type="ECO:0000256" key="1">
    <source>
        <dbReference type="SAM" id="MobiDB-lite"/>
    </source>
</evidence>